<dbReference type="EMBL" id="VMGL01000065">
    <property type="protein sequence ID" value="TSC95504.1"/>
    <property type="molecule type" value="Genomic_DNA"/>
</dbReference>
<dbReference type="InterPro" id="IPR029060">
    <property type="entry name" value="PIN-like_dom_sf"/>
</dbReference>
<dbReference type="Pfam" id="PF01850">
    <property type="entry name" value="PIN"/>
    <property type="match status" value="1"/>
</dbReference>
<dbReference type="AlphaFoldDB" id="A0A554LRP1"/>
<proteinExistence type="predicted"/>
<accession>A0A554LRP1</accession>
<evidence type="ECO:0000259" key="1">
    <source>
        <dbReference type="SMART" id="SM00670"/>
    </source>
</evidence>
<dbReference type="SUPFAM" id="SSF88723">
    <property type="entry name" value="PIN domain-like"/>
    <property type="match status" value="1"/>
</dbReference>
<evidence type="ECO:0000313" key="2">
    <source>
        <dbReference type="EMBL" id="TSC95504.1"/>
    </source>
</evidence>
<dbReference type="SMART" id="SM00670">
    <property type="entry name" value="PINc"/>
    <property type="match status" value="1"/>
</dbReference>
<sequence>MPTVVLDTNCIIDYFLKRPGYLQVRHYFEQAIDKKINIYLPLAVILELEWTLRRFYKLPKTQIITLLGDLLLLPNCLVREKYRLLRALRLYGDSNNVSFDDCIIALEAKDLKCDGLITSDTNLKKLYRTLGKFG</sequence>
<dbReference type="Proteomes" id="UP000318711">
    <property type="component" value="Unassembled WGS sequence"/>
</dbReference>
<gene>
    <name evidence="2" type="ORF">CEN88_470</name>
</gene>
<evidence type="ECO:0000313" key="3">
    <source>
        <dbReference type="Proteomes" id="UP000318711"/>
    </source>
</evidence>
<reference evidence="2 3" key="1">
    <citation type="submission" date="2017-07" db="EMBL/GenBank/DDBJ databases">
        <title>Mechanisms for carbon and nitrogen cycling indicate functional differentiation within the Candidate Phyla Radiation.</title>
        <authorList>
            <person name="Danczak R.E."/>
            <person name="Johnston M.D."/>
            <person name="Kenah C."/>
            <person name="Slattery M."/>
            <person name="Wrighton K.C."/>
            <person name="Wilkins M.J."/>
        </authorList>
    </citation>
    <scope>NUCLEOTIDE SEQUENCE [LARGE SCALE GENOMIC DNA]</scope>
    <source>
        <strain evidence="2">Licking1014_2</strain>
    </source>
</reference>
<comment type="caution">
    <text evidence="2">The sequence shown here is derived from an EMBL/GenBank/DDBJ whole genome shotgun (WGS) entry which is preliminary data.</text>
</comment>
<dbReference type="InterPro" id="IPR002716">
    <property type="entry name" value="PIN_dom"/>
</dbReference>
<organism evidence="2 3">
    <name type="scientific">Candidatus Berkelbacteria bacterium Licking1014_2</name>
    <dbReference type="NCBI Taxonomy" id="2017146"/>
    <lineage>
        <taxon>Bacteria</taxon>
        <taxon>Candidatus Berkelbacteria</taxon>
    </lineage>
</organism>
<name>A0A554LRP1_9BACT</name>
<dbReference type="Gene3D" id="3.40.50.1010">
    <property type="entry name" value="5'-nuclease"/>
    <property type="match status" value="1"/>
</dbReference>
<feature type="domain" description="PIN" evidence="1">
    <location>
        <begin position="2"/>
        <end position="125"/>
    </location>
</feature>
<protein>
    <recommendedName>
        <fullName evidence="1">PIN domain-containing protein</fullName>
    </recommendedName>
</protein>